<dbReference type="RefSeq" id="WP_188604878.1">
    <property type="nucleotide sequence ID" value="NZ_BMIC01000001.1"/>
</dbReference>
<dbReference type="PANTHER" id="PTHR43617:SF34">
    <property type="entry name" value="PUTATIVE-RELATED"/>
    <property type="match status" value="1"/>
</dbReference>
<evidence type="ECO:0000313" key="3">
    <source>
        <dbReference type="Proteomes" id="UP000598120"/>
    </source>
</evidence>
<dbReference type="InterPro" id="IPR050276">
    <property type="entry name" value="MshD_Acetyltransferase"/>
</dbReference>
<dbReference type="InterPro" id="IPR016181">
    <property type="entry name" value="Acyl_CoA_acyltransferase"/>
</dbReference>
<dbReference type="GO" id="GO:0016747">
    <property type="term" value="F:acyltransferase activity, transferring groups other than amino-acyl groups"/>
    <property type="evidence" value="ECO:0007669"/>
    <property type="project" value="InterPro"/>
</dbReference>
<evidence type="ECO:0000259" key="1">
    <source>
        <dbReference type="PROSITE" id="PS51186"/>
    </source>
</evidence>
<proteinExistence type="predicted"/>
<dbReference type="EMBL" id="BMIC01000001">
    <property type="protein sequence ID" value="GFZ79286.1"/>
    <property type="molecule type" value="Genomic_DNA"/>
</dbReference>
<dbReference type="AlphaFoldDB" id="A0A8J2TPP6"/>
<accession>A0A8J2TPP6</accession>
<dbReference type="PANTHER" id="PTHR43617">
    <property type="entry name" value="L-AMINO ACID N-ACETYLTRANSFERASE"/>
    <property type="match status" value="1"/>
</dbReference>
<organism evidence="2 3">
    <name type="scientific">Aquaticitalea lipolytica</name>
    <dbReference type="NCBI Taxonomy" id="1247562"/>
    <lineage>
        <taxon>Bacteria</taxon>
        <taxon>Pseudomonadati</taxon>
        <taxon>Bacteroidota</taxon>
        <taxon>Flavobacteriia</taxon>
        <taxon>Flavobacteriales</taxon>
        <taxon>Flavobacteriaceae</taxon>
        <taxon>Aquaticitalea</taxon>
    </lineage>
</organism>
<dbReference type="CDD" id="cd04301">
    <property type="entry name" value="NAT_SF"/>
    <property type="match status" value="1"/>
</dbReference>
<gene>
    <name evidence="2" type="ORF">GCM10011531_06240</name>
</gene>
<dbReference type="Proteomes" id="UP000598120">
    <property type="component" value="Unassembled WGS sequence"/>
</dbReference>
<evidence type="ECO:0000313" key="2">
    <source>
        <dbReference type="EMBL" id="GFZ79286.1"/>
    </source>
</evidence>
<dbReference type="InterPro" id="IPR000182">
    <property type="entry name" value="GNAT_dom"/>
</dbReference>
<keyword evidence="3" id="KW-1185">Reference proteome</keyword>
<name>A0A8J2TPP6_9FLAO</name>
<feature type="domain" description="N-acetyltransferase" evidence="1">
    <location>
        <begin position="4"/>
        <end position="153"/>
    </location>
</feature>
<protein>
    <recommendedName>
        <fullName evidence="1">N-acetyltransferase domain-containing protein</fullName>
    </recommendedName>
</protein>
<comment type="caution">
    <text evidence="2">The sequence shown here is derived from an EMBL/GenBank/DDBJ whole genome shotgun (WGS) entry which is preliminary data.</text>
</comment>
<dbReference type="Gene3D" id="3.40.630.30">
    <property type="match status" value="1"/>
</dbReference>
<reference evidence="2 3" key="1">
    <citation type="journal article" date="2014" name="Int. J. Syst. Evol. Microbiol.">
        <title>Complete genome sequence of Corynebacterium casei LMG S-19264T (=DSM 44701T), isolated from a smear-ripened cheese.</title>
        <authorList>
            <consortium name="US DOE Joint Genome Institute (JGI-PGF)"/>
            <person name="Walter F."/>
            <person name="Albersmeier A."/>
            <person name="Kalinowski J."/>
            <person name="Ruckert C."/>
        </authorList>
    </citation>
    <scope>NUCLEOTIDE SEQUENCE [LARGE SCALE GENOMIC DNA]</scope>
    <source>
        <strain evidence="2 3">CGMCC 1.15295</strain>
    </source>
</reference>
<sequence>MVDIKYRTADLDDLTTLLDFEYEIISFERAFDSNLKPDPTHYYDLKAMLLSQEVEVVVAHINNNIIASGYAKIVNAKPYHINSQYAYLGFMYVKPEFRGKGVIQNIIETLLQWSKNRGLEEARLEVYNDNVNAIKAYEKVGFKKHMIEMKMYL</sequence>
<dbReference type="SUPFAM" id="SSF55729">
    <property type="entry name" value="Acyl-CoA N-acyltransferases (Nat)"/>
    <property type="match status" value="1"/>
</dbReference>
<dbReference type="Pfam" id="PF00583">
    <property type="entry name" value="Acetyltransf_1"/>
    <property type="match status" value="1"/>
</dbReference>
<dbReference type="PROSITE" id="PS51186">
    <property type="entry name" value="GNAT"/>
    <property type="match status" value="1"/>
</dbReference>